<dbReference type="InterPro" id="IPR001258">
    <property type="entry name" value="NHL_repeat"/>
</dbReference>
<keyword evidence="2" id="KW-0677">Repeat</keyword>
<comment type="caution">
    <text evidence="5">The sequence shown here is derived from an EMBL/GenBank/DDBJ whole genome shotgun (WGS) entry which is preliminary data.</text>
</comment>
<evidence type="ECO:0000256" key="4">
    <source>
        <dbReference type="PROSITE-ProRule" id="PRU00504"/>
    </source>
</evidence>
<accession>A0A8S2YIL4</accession>
<evidence type="ECO:0000313" key="5">
    <source>
        <dbReference type="EMBL" id="CAF4565010.1"/>
    </source>
</evidence>
<dbReference type="Proteomes" id="UP000681722">
    <property type="component" value="Unassembled WGS sequence"/>
</dbReference>
<evidence type="ECO:0000256" key="3">
    <source>
        <dbReference type="ARBA" id="ARBA00023180"/>
    </source>
</evidence>
<organism evidence="5 6">
    <name type="scientific">Didymodactylos carnosus</name>
    <dbReference type="NCBI Taxonomy" id="1234261"/>
    <lineage>
        <taxon>Eukaryota</taxon>
        <taxon>Metazoa</taxon>
        <taxon>Spiralia</taxon>
        <taxon>Gnathifera</taxon>
        <taxon>Rotifera</taxon>
        <taxon>Eurotatoria</taxon>
        <taxon>Bdelloidea</taxon>
        <taxon>Philodinida</taxon>
        <taxon>Philodinidae</taxon>
        <taxon>Didymodactylos</taxon>
    </lineage>
</organism>
<feature type="repeat" description="NHL" evidence="4">
    <location>
        <begin position="21"/>
        <end position="60"/>
    </location>
</feature>
<keyword evidence="1" id="KW-0732">Signal</keyword>
<dbReference type="CDD" id="cd05819">
    <property type="entry name" value="NHL"/>
    <property type="match status" value="1"/>
</dbReference>
<evidence type="ECO:0008006" key="7">
    <source>
        <dbReference type="Google" id="ProtNLM"/>
    </source>
</evidence>
<sequence length="244" mass="26504">MSTTSSFVWHHPVGVTVAGDGVLGANSGRLNMPWDVAIDSQLNVYVADAFNNRIQFWAQGSANGQSLVVSNGTITALYLDDSGKYLYYCDEDNGNVGKLSLSNLTITTIAGGNGPGSDYNQISACGGIYVDPMSNVYVADTFNHRIMLWPPLSITGTLIAGTGVQGHGNDQLYHPLGIFVDRAGNSWIADTWNSRIQLWSKGSSHGTTIIGQHGAGSNLDGLKELYNEIHSWRTLWINRGWYWC</sequence>
<evidence type="ECO:0000256" key="2">
    <source>
        <dbReference type="ARBA" id="ARBA00022737"/>
    </source>
</evidence>
<evidence type="ECO:0000313" key="6">
    <source>
        <dbReference type="Proteomes" id="UP000681722"/>
    </source>
</evidence>
<dbReference type="SUPFAM" id="SSF101898">
    <property type="entry name" value="NHL repeat"/>
    <property type="match status" value="1"/>
</dbReference>
<name>A0A8S2YIL4_9BILA</name>
<dbReference type="Pfam" id="PF01436">
    <property type="entry name" value="NHL"/>
    <property type="match status" value="1"/>
</dbReference>
<dbReference type="OrthoDB" id="5946204at2759"/>
<reference evidence="5" key="1">
    <citation type="submission" date="2021-02" db="EMBL/GenBank/DDBJ databases">
        <authorList>
            <person name="Nowell W R."/>
        </authorList>
    </citation>
    <scope>NUCLEOTIDE SEQUENCE</scope>
</reference>
<evidence type="ECO:0000256" key="1">
    <source>
        <dbReference type="ARBA" id="ARBA00022729"/>
    </source>
</evidence>
<dbReference type="AlphaFoldDB" id="A0A8S2YIL4"/>
<keyword evidence="3" id="KW-0325">Glycoprotein</keyword>
<dbReference type="InterPro" id="IPR011042">
    <property type="entry name" value="6-blade_b-propeller_TolB-like"/>
</dbReference>
<dbReference type="GO" id="GO:0005576">
    <property type="term" value="C:extracellular region"/>
    <property type="evidence" value="ECO:0007669"/>
    <property type="project" value="TreeGrafter"/>
</dbReference>
<dbReference type="PANTHER" id="PTHR10680">
    <property type="entry name" value="PEPTIDYL-GLYCINE ALPHA-AMIDATING MONOOXYGENASE"/>
    <property type="match status" value="1"/>
</dbReference>
<dbReference type="EMBL" id="CAJOBC010118874">
    <property type="protein sequence ID" value="CAF4565010.1"/>
    <property type="molecule type" value="Genomic_DNA"/>
</dbReference>
<dbReference type="Gene3D" id="2.120.10.30">
    <property type="entry name" value="TolB, C-terminal domain"/>
    <property type="match status" value="1"/>
</dbReference>
<gene>
    <name evidence="5" type="ORF">SRO942_LOCUS47545</name>
</gene>
<dbReference type="PROSITE" id="PS51125">
    <property type="entry name" value="NHL"/>
    <property type="match status" value="1"/>
</dbReference>
<protein>
    <recommendedName>
        <fullName evidence="7">NHL repeat containing protein</fullName>
    </recommendedName>
</protein>
<dbReference type="PANTHER" id="PTHR10680:SF14">
    <property type="entry name" value="PEPTIDYL-GLYCINE ALPHA-AMIDATING MONOOXYGENASE"/>
    <property type="match status" value="1"/>
</dbReference>
<proteinExistence type="predicted"/>